<name>C6HFD3_AJECH</name>
<dbReference type="AlphaFoldDB" id="C6HFD3"/>
<dbReference type="Proteomes" id="UP000002624">
    <property type="component" value="Unassembled WGS sequence"/>
</dbReference>
<accession>C6HFD3</accession>
<reference evidence="2" key="1">
    <citation type="submission" date="2009-05" db="EMBL/GenBank/DDBJ databases">
        <title>The genome sequence of Ajellomyces capsulatus strain H143.</title>
        <authorList>
            <person name="Champion M."/>
            <person name="Cuomo C.A."/>
            <person name="Ma L.-J."/>
            <person name="Henn M.R."/>
            <person name="Sil A."/>
            <person name="Goldman B."/>
            <person name="Young S.K."/>
            <person name="Kodira C.D."/>
            <person name="Zeng Q."/>
            <person name="Koehrsen M."/>
            <person name="Alvarado L."/>
            <person name="Berlin A.M."/>
            <person name="Borenstein D."/>
            <person name="Chen Z."/>
            <person name="Engels R."/>
            <person name="Freedman E."/>
            <person name="Gellesch M."/>
            <person name="Goldberg J."/>
            <person name="Griggs A."/>
            <person name="Gujja S."/>
            <person name="Heiman D.I."/>
            <person name="Hepburn T.A."/>
            <person name="Howarth C."/>
            <person name="Jen D."/>
            <person name="Larson L."/>
            <person name="Lewis B."/>
            <person name="Mehta T."/>
            <person name="Park D."/>
            <person name="Pearson M."/>
            <person name="Roberts A."/>
            <person name="Saif S."/>
            <person name="Shea T.D."/>
            <person name="Shenoy N."/>
            <person name="Sisk P."/>
            <person name="Stolte C."/>
            <person name="Sykes S."/>
            <person name="Walk T."/>
            <person name="White J."/>
            <person name="Yandava C."/>
            <person name="Klein B."/>
            <person name="McEwen J.G."/>
            <person name="Puccia R."/>
            <person name="Goldman G.H."/>
            <person name="Felipe M.S."/>
            <person name="Nino-Vega G."/>
            <person name="San-Blas G."/>
            <person name="Taylor J.W."/>
            <person name="Mendoza L."/>
            <person name="Galagan J.E."/>
            <person name="Nusbaum C."/>
            <person name="Birren B.W."/>
        </authorList>
    </citation>
    <scope>NUCLEOTIDE SEQUENCE [LARGE SCALE GENOMIC DNA]</scope>
    <source>
        <strain evidence="2">H143</strain>
    </source>
</reference>
<gene>
    <name evidence="1" type="ORF">HCDG_04656</name>
</gene>
<proteinExistence type="predicted"/>
<dbReference type="HOGENOM" id="CLU_1474778_0_0_1"/>
<evidence type="ECO:0000313" key="1">
    <source>
        <dbReference type="EMBL" id="EER41010.1"/>
    </source>
</evidence>
<protein>
    <submittedName>
        <fullName evidence="1">Uncharacterized protein</fullName>
    </submittedName>
</protein>
<dbReference type="EMBL" id="GG692424">
    <property type="protein sequence ID" value="EER41010.1"/>
    <property type="molecule type" value="Genomic_DNA"/>
</dbReference>
<dbReference type="VEuPathDB" id="FungiDB:HCDG_04656"/>
<organism evidence="1 2">
    <name type="scientific">Ajellomyces capsulatus (strain H143)</name>
    <name type="common">Darling's disease fungus</name>
    <name type="synonym">Histoplasma capsulatum</name>
    <dbReference type="NCBI Taxonomy" id="544712"/>
    <lineage>
        <taxon>Eukaryota</taxon>
        <taxon>Fungi</taxon>
        <taxon>Dikarya</taxon>
        <taxon>Ascomycota</taxon>
        <taxon>Pezizomycotina</taxon>
        <taxon>Eurotiomycetes</taxon>
        <taxon>Eurotiomycetidae</taxon>
        <taxon>Onygenales</taxon>
        <taxon>Ajellomycetaceae</taxon>
        <taxon>Histoplasma</taxon>
    </lineage>
</organism>
<sequence length="183" mass="19012">MIKALHEPGGLLLKKPAIPPPASPPDTELYLELCPERAASAPVLAPALAAAPLIHTRYTNAPRNTAMAANGIPTPSPIFIPISSSFVFSTGDCGARVNPAAPSPVLVGFINDDGDPELDLDLNVDAGEAVDCVPVFVAAVDLVNLMDAVESVVGGGWIAPDGVNRDVVSTAELRETEEPTREE</sequence>
<evidence type="ECO:0000313" key="2">
    <source>
        <dbReference type="Proteomes" id="UP000002624"/>
    </source>
</evidence>